<organism evidence="3 4">
    <name type="scientific">Noviherbaspirillum cavernae</name>
    <dbReference type="NCBI Taxonomy" id="2320862"/>
    <lineage>
        <taxon>Bacteria</taxon>
        <taxon>Pseudomonadati</taxon>
        <taxon>Pseudomonadota</taxon>
        <taxon>Betaproteobacteria</taxon>
        <taxon>Burkholderiales</taxon>
        <taxon>Oxalobacteraceae</taxon>
        <taxon>Noviherbaspirillum</taxon>
    </lineage>
</organism>
<name>A0A418WZQ3_9BURK</name>
<proteinExistence type="predicted"/>
<dbReference type="InterPro" id="IPR016186">
    <property type="entry name" value="C-type_lectin-like/link_sf"/>
</dbReference>
<dbReference type="SUPFAM" id="SSF56436">
    <property type="entry name" value="C-type lectin-like"/>
    <property type="match status" value="1"/>
</dbReference>
<dbReference type="OrthoDB" id="5510573at2"/>
<dbReference type="Gene3D" id="3.10.100.10">
    <property type="entry name" value="Mannose-Binding Protein A, subunit A"/>
    <property type="match status" value="1"/>
</dbReference>
<evidence type="ECO:0000256" key="1">
    <source>
        <dbReference type="SAM" id="MobiDB-lite"/>
    </source>
</evidence>
<feature type="region of interest" description="Disordered" evidence="1">
    <location>
        <begin position="130"/>
        <end position="197"/>
    </location>
</feature>
<dbReference type="InterPro" id="IPR016187">
    <property type="entry name" value="CTDL_fold"/>
</dbReference>
<feature type="chain" id="PRO_5019430051" description="Lectin" evidence="2">
    <location>
        <begin position="23"/>
        <end position="239"/>
    </location>
</feature>
<gene>
    <name evidence="3" type="ORF">D3870_06620</name>
</gene>
<keyword evidence="2" id="KW-0732">Signal</keyword>
<feature type="signal peptide" evidence="2">
    <location>
        <begin position="1"/>
        <end position="22"/>
    </location>
</feature>
<dbReference type="PROSITE" id="PS51257">
    <property type="entry name" value="PROKAR_LIPOPROTEIN"/>
    <property type="match status" value="1"/>
</dbReference>
<comment type="caution">
    <text evidence="3">The sequence shown here is derived from an EMBL/GenBank/DDBJ whole genome shotgun (WGS) entry which is preliminary data.</text>
</comment>
<evidence type="ECO:0008006" key="5">
    <source>
        <dbReference type="Google" id="ProtNLM"/>
    </source>
</evidence>
<keyword evidence="4" id="KW-1185">Reference proteome</keyword>
<reference evidence="3 4" key="1">
    <citation type="submission" date="2018-09" db="EMBL/GenBank/DDBJ databases">
        <authorList>
            <person name="Zhu H."/>
        </authorList>
    </citation>
    <scope>NUCLEOTIDE SEQUENCE [LARGE SCALE GENOMIC DNA]</scope>
    <source>
        <strain evidence="3 4">K2R10-39</strain>
    </source>
</reference>
<dbReference type="AlphaFoldDB" id="A0A418WZQ3"/>
<evidence type="ECO:0000313" key="4">
    <source>
        <dbReference type="Proteomes" id="UP000285190"/>
    </source>
</evidence>
<protein>
    <recommendedName>
        <fullName evidence="5">Lectin</fullName>
    </recommendedName>
</protein>
<accession>A0A418WZQ3</accession>
<dbReference type="EMBL" id="QYUN01000002">
    <property type="protein sequence ID" value="RJG05734.1"/>
    <property type="molecule type" value="Genomic_DNA"/>
</dbReference>
<feature type="compositionally biased region" description="Basic and acidic residues" evidence="1">
    <location>
        <begin position="138"/>
        <end position="158"/>
    </location>
</feature>
<dbReference type="RefSeq" id="WP_119737683.1">
    <property type="nucleotide sequence ID" value="NZ_QYUN01000002.1"/>
</dbReference>
<evidence type="ECO:0000313" key="3">
    <source>
        <dbReference type="EMBL" id="RJG05734.1"/>
    </source>
</evidence>
<sequence>MDNMVRWTGAVAGCVMMLAGCAGPTGSSQPTTSSQPSAAGMTFFVSSVGPGKGADLGGLEGADRHCAALATASGAAGAGQRTWRAYLSTQGAALNDPNFVNARDRIGSGPWHNAKGVMIARNVDDLHSANSNVTKQTALDEKGQPVNGRTEKPNKHDILTGSRPDGTAFPGSPSPDMTCGNWTKSGTDGSAMVGHHDRAGPVQASWATSWNSSHPSRGCNSAALQSTGGDGLLYCFAVK</sequence>
<dbReference type="Proteomes" id="UP000285190">
    <property type="component" value="Unassembled WGS sequence"/>
</dbReference>
<evidence type="ECO:0000256" key="2">
    <source>
        <dbReference type="SAM" id="SignalP"/>
    </source>
</evidence>